<evidence type="ECO:0000259" key="2">
    <source>
        <dbReference type="Pfam" id="PF04892"/>
    </source>
</evidence>
<organism evidence="3 4">
    <name type="scientific">Profundicola chukchiensis</name>
    <dbReference type="NCBI Taxonomy" id="2961959"/>
    <lineage>
        <taxon>Bacteria</taxon>
        <taxon>Pseudomonadati</taxon>
        <taxon>Bacteroidota</taxon>
        <taxon>Flavobacteriia</taxon>
        <taxon>Flavobacteriales</taxon>
        <taxon>Weeksellaceae</taxon>
        <taxon>Profundicola</taxon>
    </lineage>
</organism>
<feature type="transmembrane region" description="Helical" evidence="1">
    <location>
        <begin position="82"/>
        <end position="102"/>
    </location>
</feature>
<dbReference type="AlphaFoldDB" id="A0A9X4RTL1"/>
<dbReference type="Pfam" id="PF04892">
    <property type="entry name" value="VanZ"/>
    <property type="match status" value="1"/>
</dbReference>
<accession>A0A9X4RTL1</accession>
<dbReference type="Proteomes" id="UP001152599">
    <property type="component" value="Unassembled WGS sequence"/>
</dbReference>
<keyword evidence="1" id="KW-1133">Transmembrane helix</keyword>
<evidence type="ECO:0000313" key="4">
    <source>
        <dbReference type="Proteomes" id="UP001152599"/>
    </source>
</evidence>
<dbReference type="InterPro" id="IPR006976">
    <property type="entry name" value="VanZ-like"/>
</dbReference>
<comment type="caution">
    <text evidence="3">The sequence shown here is derived from an EMBL/GenBank/DDBJ whole genome shotgun (WGS) entry which is preliminary data.</text>
</comment>
<dbReference type="EMBL" id="JANCMU010000001">
    <property type="protein sequence ID" value="MDG4945133.1"/>
    <property type="molecule type" value="Genomic_DNA"/>
</dbReference>
<name>A0A9X4RTL1_9FLAO</name>
<evidence type="ECO:0000313" key="3">
    <source>
        <dbReference type="EMBL" id="MDG4945133.1"/>
    </source>
</evidence>
<keyword evidence="1" id="KW-0812">Transmembrane</keyword>
<dbReference type="NCBIfam" id="NF037970">
    <property type="entry name" value="vanZ_1"/>
    <property type="match status" value="1"/>
</dbReference>
<reference evidence="3" key="1">
    <citation type="submission" date="2022-07" db="EMBL/GenBank/DDBJ databases">
        <title>Description and genome-wide analysis of Profundicola chukchiensis gen. nov., sp. nov., marine bacteria isolated from bottom sediments of the Chukchi Sea.</title>
        <authorList>
            <person name="Romanenko L."/>
            <person name="Otstavnykh N."/>
            <person name="Kurilenko V."/>
            <person name="Eremeev V."/>
            <person name="Velansky P."/>
            <person name="Mikhailov V."/>
            <person name="Isaeva M."/>
        </authorList>
    </citation>
    <scope>NUCLEOTIDE SEQUENCE</scope>
    <source>
        <strain evidence="3">KMM 9713</strain>
    </source>
</reference>
<sequence>MFLVTLATLTPLDGIPPIEIGFDFVDKIIHLIIFLVLTILSYFAYPNFNRWINLAWLVLFGLLIEVLQHSLPTGRSFDWYDWIFDIIGVVLAFAVCYYTGLLEGLKKKLDRLFL</sequence>
<dbReference type="RefSeq" id="WP_304416597.1">
    <property type="nucleotide sequence ID" value="NZ_JANAIE010000003.1"/>
</dbReference>
<protein>
    <submittedName>
        <fullName evidence="3">VanZ family protein</fullName>
    </submittedName>
</protein>
<keyword evidence="4" id="KW-1185">Reference proteome</keyword>
<keyword evidence="1" id="KW-0472">Membrane</keyword>
<feature type="domain" description="VanZ-like" evidence="2">
    <location>
        <begin position="22"/>
        <end position="97"/>
    </location>
</feature>
<dbReference type="PANTHER" id="PTHR28008:SF1">
    <property type="entry name" value="DOMAIN PROTEIN, PUTATIVE (AFU_ORTHOLOGUE AFUA_3G10980)-RELATED"/>
    <property type="match status" value="1"/>
</dbReference>
<feature type="transmembrane region" description="Helical" evidence="1">
    <location>
        <begin position="51"/>
        <end position="70"/>
    </location>
</feature>
<gene>
    <name evidence="3" type="ORF">NMK71_01795</name>
</gene>
<proteinExistence type="predicted"/>
<feature type="transmembrane region" description="Helical" evidence="1">
    <location>
        <begin position="24"/>
        <end position="44"/>
    </location>
</feature>
<dbReference type="PANTHER" id="PTHR28008">
    <property type="entry name" value="DOMAIN PROTEIN, PUTATIVE (AFU_ORTHOLOGUE AFUA_3G10980)-RELATED"/>
    <property type="match status" value="1"/>
</dbReference>
<evidence type="ECO:0000256" key="1">
    <source>
        <dbReference type="SAM" id="Phobius"/>
    </source>
</evidence>